<name>R7VZN4_AEGTA</name>
<organism evidence="1">
    <name type="scientific">Aegilops tauschii</name>
    <name type="common">Tausch's goatgrass</name>
    <name type="synonym">Aegilops squarrosa</name>
    <dbReference type="NCBI Taxonomy" id="37682"/>
    <lineage>
        <taxon>Eukaryota</taxon>
        <taxon>Viridiplantae</taxon>
        <taxon>Streptophyta</taxon>
        <taxon>Embryophyta</taxon>
        <taxon>Tracheophyta</taxon>
        <taxon>Spermatophyta</taxon>
        <taxon>Magnoliopsida</taxon>
        <taxon>Liliopsida</taxon>
        <taxon>Poales</taxon>
        <taxon>Poaceae</taxon>
        <taxon>BOP clade</taxon>
        <taxon>Pooideae</taxon>
        <taxon>Triticodae</taxon>
        <taxon>Triticeae</taxon>
        <taxon>Triticinae</taxon>
        <taxon>Aegilops</taxon>
    </lineage>
</organism>
<dbReference type="AlphaFoldDB" id="R7VZN4"/>
<accession>R7VZN4</accession>
<sequence length="150" mass="17488">MSELRLRLNMAYDYDYDRQMQAPPGGPFAQSVERFNRLAPMCSEHRDDVEFGGVSELADAFTDDCEFSCLTTSLRKVTLQFKSKELNCFQVPLAKFLVENAMVLEEMHIEDGSQFWPDHLCHKVARWRSDALRRRDLPDTAGFRVYQLDR</sequence>
<protein>
    <recommendedName>
        <fullName evidence="2">FBD domain-containing protein</fullName>
    </recommendedName>
</protein>
<reference evidence="1" key="1">
    <citation type="submission" date="2015-06" db="UniProtKB">
        <authorList>
            <consortium name="EnsemblPlants"/>
        </authorList>
    </citation>
    <scope>IDENTIFICATION</scope>
</reference>
<evidence type="ECO:0000313" key="1">
    <source>
        <dbReference type="EnsemblPlants" id="EMT01513"/>
    </source>
</evidence>
<proteinExistence type="predicted"/>
<evidence type="ECO:0008006" key="2">
    <source>
        <dbReference type="Google" id="ProtNLM"/>
    </source>
</evidence>
<dbReference type="EnsemblPlants" id="EMT01513">
    <property type="protein sequence ID" value="EMT01513"/>
    <property type="gene ID" value="F775_10162"/>
</dbReference>